<dbReference type="EMBL" id="CP031517">
    <property type="protein sequence ID" value="QOS40391.1"/>
    <property type="molecule type" value="Genomic_DNA"/>
</dbReference>
<protein>
    <submittedName>
        <fullName evidence="3">GNAT family N-acetyltransferase</fullName>
    </submittedName>
    <submittedName>
        <fullName evidence="2">RimJ/RimL family protein N-acetyltransferase</fullName>
    </submittedName>
</protein>
<evidence type="ECO:0000313" key="5">
    <source>
        <dbReference type="Proteomes" id="UP000593591"/>
    </source>
</evidence>
<dbReference type="GO" id="GO:0016747">
    <property type="term" value="F:acyltransferase activity, transferring groups other than amino-acyl groups"/>
    <property type="evidence" value="ECO:0007669"/>
    <property type="project" value="InterPro"/>
</dbReference>
<gene>
    <name evidence="3" type="ORF">DYE49_07955</name>
    <name evidence="2" type="ORF">HNP77_000230</name>
</gene>
<dbReference type="Proteomes" id="UP000593591">
    <property type="component" value="Chromosome"/>
</dbReference>
<dbReference type="SUPFAM" id="SSF55729">
    <property type="entry name" value="Acyl-CoA N-acyltransferases (Nat)"/>
    <property type="match status" value="1"/>
</dbReference>
<reference evidence="3 5" key="1">
    <citation type="submission" date="2018-08" db="EMBL/GenBank/DDBJ databases">
        <title>The first complete genome of Treponema rectale (CHPAT), a commensal spirochete of the bovine rectum.</title>
        <authorList>
            <person name="Staton G.J."/>
            <person name="Clegg S.R."/>
            <person name="Carter S.D."/>
            <person name="Radford A.D."/>
            <person name="Darby A."/>
            <person name="Hall N."/>
            <person name="Birtles R.J."/>
            <person name="Evans N.J."/>
        </authorList>
    </citation>
    <scope>NUCLEOTIDE SEQUENCE [LARGE SCALE GENOMIC DNA]</scope>
    <source>
        <strain evidence="3 5">CHPA</strain>
    </source>
</reference>
<dbReference type="Proteomes" id="UP000578697">
    <property type="component" value="Unassembled WGS sequence"/>
</dbReference>
<feature type="domain" description="N-acetyltransferase" evidence="1">
    <location>
        <begin position="4"/>
        <end position="169"/>
    </location>
</feature>
<dbReference type="Gene3D" id="3.40.630.30">
    <property type="match status" value="1"/>
</dbReference>
<reference evidence="2 4" key="2">
    <citation type="submission" date="2020-08" db="EMBL/GenBank/DDBJ databases">
        <title>Genomic Encyclopedia of Type Strains, Phase IV (KMG-IV): sequencing the most valuable type-strain genomes for metagenomic binning, comparative biology and taxonomic classification.</title>
        <authorList>
            <person name="Goeker M."/>
        </authorList>
    </citation>
    <scope>NUCLEOTIDE SEQUENCE [LARGE SCALE GENOMIC DNA]</scope>
    <source>
        <strain evidence="2 4">DSM 103679</strain>
    </source>
</reference>
<dbReference type="PANTHER" id="PTHR43072">
    <property type="entry name" value="N-ACETYLTRANSFERASE"/>
    <property type="match status" value="1"/>
</dbReference>
<sequence length="169" mass="19085">MSEIKIQRASSDDAKEILSLLKVIGSESDNLSFDENGLSVTEKEEADFLSSIEHSDREAFFVARKASEIIGTAHYTAFSKKRMAHRGEFGICVRKSECGKGIGSRLLEEVLRFAKEVARSEIVSLEVRSDNQGAIRLYKKFGFEKTGCFHGFFKINDELIDFDIMEKML</sequence>
<evidence type="ECO:0000313" key="3">
    <source>
        <dbReference type="EMBL" id="QOS40391.1"/>
    </source>
</evidence>
<dbReference type="InterPro" id="IPR016181">
    <property type="entry name" value="Acyl_CoA_acyltransferase"/>
</dbReference>
<proteinExistence type="predicted"/>
<dbReference type="KEGG" id="trc:DYE49_07955"/>
<dbReference type="EMBL" id="JACHFR010000001">
    <property type="protein sequence ID" value="MBB5217886.1"/>
    <property type="molecule type" value="Genomic_DNA"/>
</dbReference>
<dbReference type="RefSeq" id="WP_184651330.1">
    <property type="nucleotide sequence ID" value="NZ_JACHFR010000001.1"/>
</dbReference>
<organism evidence="2 4">
    <name type="scientific">Treponema rectale</name>
    <dbReference type="NCBI Taxonomy" id="744512"/>
    <lineage>
        <taxon>Bacteria</taxon>
        <taxon>Pseudomonadati</taxon>
        <taxon>Spirochaetota</taxon>
        <taxon>Spirochaetia</taxon>
        <taxon>Spirochaetales</taxon>
        <taxon>Treponemataceae</taxon>
        <taxon>Treponema</taxon>
    </lineage>
</organism>
<evidence type="ECO:0000313" key="2">
    <source>
        <dbReference type="EMBL" id="MBB5217886.1"/>
    </source>
</evidence>
<dbReference type="PROSITE" id="PS51186">
    <property type="entry name" value="GNAT"/>
    <property type="match status" value="1"/>
</dbReference>
<name>A0A840SD77_9SPIR</name>
<evidence type="ECO:0000313" key="4">
    <source>
        <dbReference type="Proteomes" id="UP000578697"/>
    </source>
</evidence>
<dbReference type="InterPro" id="IPR000182">
    <property type="entry name" value="GNAT_dom"/>
</dbReference>
<evidence type="ECO:0000259" key="1">
    <source>
        <dbReference type="PROSITE" id="PS51186"/>
    </source>
</evidence>
<dbReference type="AlphaFoldDB" id="A0A840SD77"/>
<keyword evidence="4" id="KW-1185">Reference proteome</keyword>
<dbReference type="Pfam" id="PF00583">
    <property type="entry name" value="Acetyltransf_1"/>
    <property type="match status" value="1"/>
</dbReference>
<dbReference type="CDD" id="cd04301">
    <property type="entry name" value="NAT_SF"/>
    <property type="match status" value="1"/>
</dbReference>
<keyword evidence="2" id="KW-0808">Transferase</keyword>
<accession>A0A840SD77</accession>